<feature type="domain" description="Resolvase/invertase-type recombinase catalytic" evidence="1">
    <location>
        <begin position="17"/>
        <end position="79"/>
    </location>
</feature>
<dbReference type="Pfam" id="PF00239">
    <property type="entry name" value="Resolvase"/>
    <property type="match status" value="1"/>
</dbReference>
<dbReference type="GO" id="GO:0000150">
    <property type="term" value="F:DNA strand exchange activity"/>
    <property type="evidence" value="ECO:0007669"/>
    <property type="project" value="InterPro"/>
</dbReference>
<evidence type="ECO:0000313" key="2">
    <source>
        <dbReference type="EMBL" id="CEG57543.1"/>
    </source>
</evidence>
<gene>
    <name evidence="2" type="ORF">LFA_2161</name>
</gene>
<dbReference type="GO" id="GO:0003677">
    <property type="term" value="F:DNA binding"/>
    <property type="evidence" value="ECO:0007669"/>
    <property type="project" value="InterPro"/>
</dbReference>
<dbReference type="SUPFAM" id="SSF53041">
    <property type="entry name" value="Resolvase-like"/>
    <property type="match status" value="1"/>
</dbReference>
<dbReference type="AlphaFoldDB" id="A0A098G4Y1"/>
<dbReference type="HOGENOM" id="CLU_2206717_0_0_6"/>
<accession>A0A098G4Y1</accession>
<evidence type="ECO:0000313" key="3">
    <source>
        <dbReference type="Proteomes" id="UP000032430"/>
    </source>
</evidence>
<dbReference type="OrthoDB" id="9797501at2"/>
<dbReference type="Gene3D" id="3.40.50.1390">
    <property type="entry name" value="Resolvase, N-terminal catalytic domain"/>
    <property type="match status" value="1"/>
</dbReference>
<sequence>MPVFQRMTNTHWTCKFEAMKKYAKARDWPIESEITEIGSGAKDRPKRTKLINQAKRRQIDVIIVWKLARFHKAYDDNQAAIHIIFNSWNAIFFNNPSSFTICCRKTN</sequence>
<name>A0A098G4Y1_9GAMM</name>
<keyword evidence="3" id="KW-1185">Reference proteome</keyword>
<proteinExistence type="predicted"/>
<dbReference type="Proteomes" id="UP000032430">
    <property type="component" value="Chromosome I"/>
</dbReference>
<organism evidence="2 3">
    <name type="scientific">Legionella fallonii LLAP-10</name>
    <dbReference type="NCBI Taxonomy" id="1212491"/>
    <lineage>
        <taxon>Bacteria</taxon>
        <taxon>Pseudomonadati</taxon>
        <taxon>Pseudomonadota</taxon>
        <taxon>Gammaproteobacteria</taxon>
        <taxon>Legionellales</taxon>
        <taxon>Legionellaceae</taxon>
        <taxon>Legionella</taxon>
    </lineage>
</organism>
<dbReference type="InterPro" id="IPR036162">
    <property type="entry name" value="Resolvase-like_N_sf"/>
</dbReference>
<evidence type="ECO:0000259" key="1">
    <source>
        <dbReference type="Pfam" id="PF00239"/>
    </source>
</evidence>
<protein>
    <recommendedName>
        <fullName evidence="1">Resolvase/invertase-type recombinase catalytic domain-containing protein</fullName>
    </recommendedName>
</protein>
<dbReference type="KEGG" id="lfa:LFA_2161"/>
<dbReference type="RefSeq" id="WP_045096023.1">
    <property type="nucleotide sequence ID" value="NZ_LN614827.1"/>
</dbReference>
<reference evidence="3" key="1">
    <citation type="submission" date="2014-09" db="EMBL/GenBank/DDBJ databases">
        <authorList>
            <person name="Gomez-Valero L."/>
        </authorList>
    </citation>
    <scope>NUCLEOTIDE SEQUENCE [LARGE SCALE GENOMIC DNA]</scope>
    <source>
        <strain evidence="3">ATCC700992</strain>
    </source>
</reference>
<dbReference type="EMBL" id="LN614827">
    <property type="protein sequence ID" value="CEG57543.1"/>
    <property type="molecule type" value="Genomic_DNA"/>
</dbReference>
<dbReference type="InterPro" id="IPR006119">
    <property type="entry name" value="Resolv_N"/>
</dbReference>